<comment type="subcellular location">
    <subcellularLocation>
        <location evidence="1">Nucleus</location>
    </subcellularLocation>
</comment>
<evidence type="ECO:0000256" key="3">
    <source>
        <dbReference type="PROSITE-ProRule" id="PRU00176"/>
    </source>
</evidence>
<comment type="caution">
    <text evidence="5">The sequence shown here is derived from an EMBL/GenBank/DDBJ whole genome shotgun (WGS) entry which is preliminary data.</text>
</comment>
<accession>A0AAD4R4Z1</accession>
<dbReference type="PANTHER" id="PTHR48033:SF10">
    <property type="entry name" value="RNA-BINDING PROTEIN SQUID"/>
    <property type="match status" value="1"/>
</dbReference>
<dbReference type="AlphaFoldDB" id="A0AAD4R4Z1"/>
<dbReference type="Gene3D" id="3.30.70.330">
    <property type="match status" value="6"/>
</dbReference>
<feature type="domain" description="RRM" evidence="4">
    <location>
        <begin position="102"/>
        <end position="181"/>
    </location>
</feature>
<keyword evidence="3" id="KW-0694">RNA-binding</keyword>
<dbReference type="GO" id="GO:0010468">
    <property type="term" value="P:regulation of gene expression"/>
    <property type="evidence" value="ECO:0007669"/>
    <property type="project" value="TreeGrafter"/>
</dbReference>
<dbReference type="InterPro" id="IPR000504">
    <property type="entry name" value="RRM_dom"/>
</dbReference>
<proteinExistence type="predicted"/>
<feature type="domain" description="RRM" evidence="4">
    <location>
        <begin position="523"/>
        <end position="592"/>
    </location>
</feature>
<sequence length="611" mass="69739">MISQFRHLRSYFGQIFNTRRQLCAFTSTIPIQRNVNHEETRKLSTSLFVFKPLSIEFYSAHSKEKLLSAVNRRYWTSQFYGFQSFSSSSGPGRFDQSERDARTLMVAGLSKDTTEAALRVVFTKLKLDVTDCRIARDKNTGGSRQFGFVELATVEQAKQALEFDHYIDGKQVSVKMSGYKEFEEKYRIFVGGLLKETSGDTLHRHFSKFGDIFACHIVRNEINSSKGFGYVTYKSQDSLDRALNSQPHRIDGQIVTVRHADSRRSDFTLFIGKLSPKTTDESLKEHFSKYGRLTQCNVKTDRQTGQSRGFGYVAFGSQEELDRALKDQPHVIDGVEVEINYQTSELDLMVDSLPRNISEESLKKLLWDFFSQYGHVRDCSFIKNSAGTTTAFVSLSSKDEISQALADRPHYIKGKLVDTHLKGQLFGLYVGGLPKDAADEDLYETFSKDGKLVHWQVMRTWKDKTNQSLGYGYVTFSTAEEVDQVMERQPYSIKGVQISQALADRPHYIKGKLVDTHLKGQLFGLYVGGLPKDAADEDLYETFSKDGKLVHWQVMRTWKDKTNQSLGYGYVTFSTAEEVDQVMERQPYSIKGVQAHHYSFFICYCYLSLLG</sequence>
<organism evidence="5 6">
    <name type="scientific">Ditylenchus destructor</name>
    <dbReference type="NCBI Taxonomy" id="166010"/>
    <lineage>
        <taxon>Eukaryota</taxon>
        <taxon>Metazoa</taxon>
        <taxon>Ecdysozoa</taxon>
        <taxon>Nematoda</taxon>
        <taxon>Chromadorea</taxon>
        <taxon>Rhabditida</taxon>
        <taxon>Tylenchina</taxon>
        <taxon>Tylenchomorpha</taxon>
        <taxon>Sphaerularioidea</taxon>
        <taxon>Anguinidae</taxon>
        <taxon>Anguininae</taxon>
        <taxon>Ditylenchus</taxon>
    </lineage>
</organism>
<dbReference type="EMBL" id="JAKKPZ010000026">
    <property type="protein sequence ID" value="KAI1710343.1"/>
    <property type="molecule type" value="Genomic_DNA"/>
</dbReference>
<evidence type="ECO:0000313" key="6">
    <source>
        <dbReference type="Proteomes" id="UP001201812"/>
    </source>
</evidence>
<dbReference type="GO" id="GO:0005654">
    <property type="term" value="C:nucleoplasm"/>
    <property type="evidence" value="ECO:0007669"/>
    <property type="project" value="TreeGrafter"/>
</dbReference>
<feature type="domain" description="RRM" evidence="4">
    <location>
        <begin position="346"/>
        <end position="424"/>
    </location>
</feature>
<dbReference type="InterPro" id="IPR035979">
    <property type="entry name" value="RBD_domain_sf"/>
</dbReference>
<dbReference type="Pfam" id="PF00076">
    <property type="entry name" value="RRM_1"/>
    <property type="match status" value="6"/>
</dbReference>
<evidence type="ECO:0000313" key="5">
    <source>
        <dbReference type="EMBL" id="KAI1710343.1"/>
    </source>
</evidence>
<feature type="domain" description="RRM" evidence="4">
    <location>
        <begin position="426"/>
        <end position="521"/>
    </location>
</feature>
<dbReference type="GO" id="GO:0003723">
    <property type="term" value="F:RNA binding"/>
    <property type="evidence" value="ECO:0007669"/>
    <property type="project" value="UniProtKB-UniRule"/>
</dbReference>
<dbReference type="SMART" id="SM00360">
    <property type="entry name" value="RRM"/>
    <property type="match status" value="6"/>
</dbReference>
<dbReference type="GO" id="GO:0000785">
    <property type="term" value="C:chromatin"/>
    <property type="evidence" value="ECO:0007669"/>
    <property type="project" value="TreeGrafter"/>
</dbReference>
<name>A0AAD4R4Z1_9BILA</name>
<keyword evidence="6" id="KW-1185">Reference proteome</keyword>
<evidence type="ECO:0000256" key="1">
    <source>
        <dbReference type="ARBA" id="ARBA00004123"/>
    </source>
</evidence>
<dbReference type="SUPFAM" id="SSF54928">
    <property type="entry name" value="RNA-binding domain, RBD"/>
    <property type="match status" value="6"/>
</dbReference>
<evidence type="ECO:0000256" key="2">
    <source>
        <dbReference type="ARBA" id="ARBA00023242"/>
    </source>
</evidence>
<keyword evidence="2" id="KW-0539">Nucleus</keyword>
<feature type="domain" description="RRM" evidence="4">
    <location>
        <begin position="267"/>
        <end position="344"/>
    </location>
</feature>
<evidence type="ECO:0000259" key="4">
    <source>
        <dbReference type="PROSITE" id="PS50102"/>
    </source>
</evidence>
<protein>
    <submittedName>
        <fullName evidence="5">RNA recognition motif domain-containing protein</fullName>
    </submittedName>
</protein>
<feature type="domain" description="RRM" evidence="4">
    <location>
        <begin position="186"/>
        <end position="262"/>
    </location>
</feature>
<dbReference type="InterPro" id="IPR012677">
    <property type="entry name" value="Nucleotide-bd_a/b_plait_sf"/>
</dbReference>
<dbReference type="PANTHER" id="PTHR48033">
    <property type="entry name" value="RNA-BINDING (RRM/RBD/RNP MOTIFS) FAMILY PROTEIN"/>
    <property type="match status" value="1"/>
</dbReference>
<dbReference type="Proteomes" id="UP001201812">
    <property type="component" value="Unassembled WGS sequence"/>
</dbReference>
<gene>
    <name evidence="5" type="ORF">DdX_10701</name>
</gene>
<reference evidence="5" key="1">
    <citation type="submission" date="2022-01" db="EMBL/GenBank/DDBJ databases">
        <title>Genome Sequence Resource for Two Populations of Ditylenchus destructor, the Migratory Endoparasitic Phytonematode.</title>
        <authorList>
            <person name="Zhang H."/>
            <person name="Lin R."/>
            <person name="Xie B."/>
        </authorList>
    </citation>
    <scope>NUCLEOTIDE SEQUENCE</scope>
    <source>
        <strain evidence="5">BazhouSP</strain>
    </source>
</reference>
<dbReference type="CDD" id="cd00590">
    <property type="entry name" value="RRM_SF"/>
    <property type="match status" value="1"/>
</dbReference>
<dbReference type="PROSITE" id="PS50102">
    <property type="entry name" value="RRM"/>
    <property type="match status" value="6"/>
</dbReference>